<dbReference type="InterPro" id="IPR050943">
    <property type="entry name" value="Glycosyltr_29_Sialyltrsf"/>
</dbReference>
<dbReference type="Gene3D" id="3.90.1480.20">
    <property type="entry name" value="Glycosyl transferase family 29"/>
    <property type="match status" value="1"/>
</dbReference>
<dbReference type="GO" id="GO:0006491">
    <property type="term" value="P:N-glycan processing"/>
    <property type="evidence" value="ECO:0000318"/>
    <property type="project" value="GO_Central"/>
</dbReference>
<dbReference type="InParanoid" id="A0A7M7PIC7"/>
<dbReference type="KEGG" id="spu:105437771"/>
<organism evidence="12 13">
    <name type="scientific">Strongylocentrotus purpuratus</name>
    <name type="common">Purple sea urchin</name>
    <dbReference type="NCBI Taxonomy" id="7668"/>
    <lineage>
        <taxon>Eukaryota</taxon>
        <taxon>Metazoa</taxon>
        <taxon>Echinodermata</taxon>
        <taxon>Eleutherozoa</taxon>
        <taxon>Echinozoa</taxon>
        <taxon>Echinoidea</taxon>
        <taxon>Euechinoidea</taxon>
        <taxon>Echinacea</taxon>
        <taxon>Camarodonta</taxon>
        <taxon>Echinidea</taxon>
        <taxon>Strongylocentrotidae</taxon>
        <taxon>Strongylocentrotus</taxon>
    </lineage>
</organism>
<comment type="similarity">
    <text evidence="2">Belongs to the glycosyltransferase 29 family.</text>
</comment>
<sequence>MTSEKLSQPPANARRLQFSKVYLVLIIFSIFLMTAVCIYGVEDKFVVYQRVYLPKPLTKIFGYGDKFNESAVQEIQRRVSAYISPWQAVQIIHPDVPREKIIYSSNQARLTALHQSETISGHNQCALIGNAGILLESGCGDVIDKFEFVIRMNLAPSGGEFKRDVGSKVNLVTLNAEQIGRLISCTNSSYPPEWKCKSEDEDCLQKRERKYPPLRAPTNCDSLLRRMKRFNGTTLWYFKSIGRIFDATKRMLGILKPKYNIDINFAYSTTSLMSPSHKAWNVGFPSSGMAILTAATQFCQQITMFGFYPFSQDSRNRTLRHHYYEEGTMNYTSNQHHMPNEYRIFLELNRTGAINLVNECR</sequence>
<keyword evidence="10" id="KW-0325">Glycoprotein</keyword>
<reference evidence="13" key="1">
    <citation type="submission" date="2015-02" db="EMBL/GenBank/DDBJ databases">
        <title>Genome sequencing for Strongylocentrotus purpuratus.</title>
        <authorList>
            <person name="Murali S."/>
            <person name="Liu Y."/>
            <person name="Vee V."/>
            <person name="English A."/>
            <person name="Wang M."/>
            <person name="Skinner E."/>
            <person name="Han Y."/>
            <person name="Muzny D.M."/>
            <person name="Worley K.C."/>
            <person name="Gibbs R.A."/>
        </authorList>
    </citation>
    <scope>NUCLEOTIDE SEQUENCE</scope>
</reference>
<dbReference type="InterPro" id="IPR038578">
    <property type="entry name" value="GT29-like_sf"/>
</dbReference>
<evidence type="ECO:0000313" key="12">
    <source>
        <dbReference type="EnsemblMetazoa" id="XP_030850728"/>
    </source>
</evidence>
<dbReference type="PANTHER" id="PTHR11987">
    <property type="entry name" value="ALPHA-2,8-SIALYLTRANSFERASE"/>
    <property type="match status" value="1"/>
</dbReference>
<dbReference type="GO" id="GO:0003828">
    <property type="term" value="F:alpha-N-acetylneuraminate alpha-2,8-sialyltransferase activity"/>
    <property type="evidence" value="ECO:0000318"/>
    <property type="project" value="GO_Central"/>
</dbReference>
<dbReference type="GeneID" id="105437771"/>
<dbReference type="PANTHER" id="PTHR11987:SF52">
    <property type="entry name" value="CMP-N-ACETYLNEURAMINATE-POLY-ALPHA-2, 8-SIALYLTRANSFERASE-LIKE ISOFORM X1"/>
    <property type="match status" value="1"/>
</dbReference>
<keyword evidence="3" id="KW-0328">Glycosyltransferase</keyword>
<dbReference type="GO" id="GO:0000139">
    <property type="term" value="C:Golgi membrane"/>
    <property type="evidence" value="ECO:0007669"/>
    <property type="project" value="UniProtKB-SubCell"/>
</dbReference>
<dbReference type="InterPro" id="IPR001675">
    <property type="entry name" value="Glyco_trans_29"/>
</dbReference>
<feature type="transmembrane region" description="Helical" evidence="11">
    <location>
        <begin position="21"/>
        <end position="41"/>
    </location>
</feature>
<accession>A0A7M7PIC7</accession>
<evidence type="ECO:0000256" key="4">
    <source>
        <dbReference type="ARBA" id="ARBA00022679"/>
    </source>
</evidence>
<dbReference type="OMA" id="RTIQHHY"/>
<dbReference type="OrthoDB" id="10264956at2759"/>
<evidence type="ECO:0000256" key="10">
    <source>
        <dbReference type="ARBA" id="ARBA00023180"/>
    </source>
</evidence>
<dbReference type="CDD" id="cd23963">
    <property type="entry name" value="GT29_ST8SIA"/>
    <property type="match status" value="1"/>
</dbReference>
<proteinExistence type="inferred from homology"/>
<dbReference type="EnsemblMetazoa" id="XM_030994868">
    <property type="protein sequence ID" value="XP_030850728"/>
    <property type="gene ID" value="LOC105437771"/>
</dbReference>
<dbReference type="Pfam" id="PF00777">
    <property type="entry name" value="Glyco_transf_29"/>
    <property type="match status" value="2"/>
</dbReference>
<evidence type="ECO:0000256" key="6">
    <source>
        <dbReference type="ARBA" id="ARBA00022968"/>
    </source>
</evidence>
<keyword evidence="6" id="KW-0735">Signal-anchor</keyword>
<evidence type="ECO:0000256" key="3">
    <source>
        <dbReference type="ARBA" id="ARBA00022676"/>
    </source>
</evidence>
<protein>
    <submittedName>
        <fullName evidence="12">Uncharacterized protein</fullName>
    </submittedName>
</protein>
<evidence type="ECO:0000313" key="13">
    <source>
        <dbReference type="Proteomes" id="UP000007110"/>
    </source>
</evidence>
<dbReference type="AlphaFoldDB" id="A0A7M7PIC7"/>
<evidence type="ECO:0000256" key="9">
    <source>
        <dbReference type="ARBA" id="ARBA00023136"/>
    </source>
</evidence>
<dbReference type="GO" id="GO:0009311">
    <property type="term" value="P:oligosaccharide metabolic process"/>
    <property type="evidence" value="ECO:0000318"/>
    <property type="project" value="GO_Central"/>
</dbReference>
<keyword evidence="9 11" id="KW-0472">Membrane</keyword>
<evidence type="ECO:0000256" key="8">
    <source>
        <dbReference type="ARBA" id="ARBA00023034"/>
    </source>
</evidence>
<dbReference type="RefSeq" id="XP_030850728.1">
    <property type="nucleotide sequence ID" value="XM_030994868.1"/>
</dbReference>
<keyword evidence="5 11" id="KW-0812">Transmembrane</keyword>
<keyword evidence="13" id="KW-1185">Reference proteome</keyword>
<comment type="subcellular location">
    <subcellularLocation>
        <location evidence="1">Golgi apparatus membrane</location>
        <topology evidence="1">Single-pass type II membrane protein</topology>
    </subcellularLocation>
</comment>
<evidence type="ECO:0000256" key="7">
    <source>
        <dbReference type="ARBA" id="ARBA00022989"/>
    </source>
</evidence>
<evidence type="ECO:0000256" key="1">
    <source>
        <dbReference type="ARBA" id="ARBA00004323"/>
    </source>
</evidence>
<reference evidence="12" key="2">
    <citation type="submission" date="2021-01" db="UniProtKB">
        <authorList>
            <consortium name="EnsemblMetazoa"/>
        </authorList>
    </citation>
    <scope>IDENTIFICATION</scope>
</reference>
<dbReference type="Proteomes" id="UP000007110">
    <property type="component" value="Unassembled WGS sequence"/>
</dbReference>
<keyword evidence="7 11" id="KW-1133">Transmembrane helix</keyword>
<keyword evidence="8" id="KW-0333">Golgi apparatus</keyword>
<keyword evidence="4" id="KW-0808">Transferase</keyword>
<evidence type="ECO:0000256" key="11">
    <source>
        <dbReference type="SAM" id="Phobius"/>
    </source>
</evidence>
<evidence type="ECO:0000256" key="2">
    <source>
        <dbReference type="ARBA" id="ARBA00006003"/>
    </source>
</evidence>
<name>A0A7M7PIC7_STRPU</name>
<evidence type="ECO:0000256" key="5">
    <source>
        <dbReference type="ARBA" id="ARBA00022692"/>
    </source>
</evidence>